<dbReference type="CDD" id="cd18186">
    <property type="entry name" value="BTB_POZ_ZBTB_KLHL-like"/>
    <property type="match status" value="1"/>
</dbReference>
<dbReference type="InterPro" id="IPR000210">
    <property type="entry name" value="BTB/POZ_dom"/>
</dbReference>
<name>A0A4R0RHE0_9APHY</name>
<dbReference type="Pfam" id="PF00651">
    <property type="entry name" value="BTB"/>
    <property type="match status" value="1"/>
</dbReference>
<gene>
    <name evidence="3" type="ORF">EIP91_004354</name>
</gene>
<accession>A0A4R0RHE0</accession>
<dbReference type="Proteomes" id="UP000292702">
    <property type="component" value="Unassembled WGS sequence"/>
</dbReference>
<protein>
    <recommendedName>
        <fullName evidence="2">BTB domain-containing protein</fullName>
    </recommendedName>
</protein>
<proteinExistence type="predicted"/>
<feature type="compositionally biased region" description="Basic residues" evidence="1">
    <location>
        <begin position="22"/>
        <end position="31"/>
    </location>
</feature>
<dbReference type="STRING" id="92696.A0A4R0RHE0"/>
<evidence type="ECO:0000313" key="4">
    <source>
        <dbReference type="Proteomes" id="UP000292702"/>
    </source>
</evidence>
<reference evidence="3 4" key="1">
    <citation type="submission" date="2018-11" db="EMBL/GenBank/DDBJ databases">
        <title>Genome assembly of Steccherinum ochraceum LE-BIN_3174, the white-rot fungus of the Steccherinaceae family (The Residual Polyporoid clade, Polyporales, Basidiomycota).</title>
        <authorList>
            <person name="Fedorova T.V."/>
            <person name="Glazunova O.A."/>
            <person name="Landesman E.O."/>
            <person name="Moiseenko K.V."/>
            <person name="Psurtseva N.V."/>
            <person name="Savinova O.S."/>
            <person name="Shakhova N.V."/>
            <person name="Tyazhelova T.V."/>
            <person name="Vasina D.V."/>
        </authorList>
    </citation>
    <scope>NUCLEOTIDE SEQUENCE [LARGE SCALE GENOMIC DNA]</scope>
    <source>
        <strain evidence="3 4">LE-BIN_3174</strain>
    </source>
</reference>
<comment type="caution">
    <text evidence="3">The sequence shown here is derived from an EMBL/GenBank/DDBJ whole genome shotgun (WGS) entry which is preliminary data.</text>
</comment>
<evidence type="ECO:0000259" key="2">
    <source>
        <dbReference type="SMART" id="SM00225"/>
    </source>
</evidence>
<sequence>MNRSHLRRRAAPTPAPSINKPSKTKPAKKAQTRKRLVVSSVEAHAPFNVALRSCIILQSSDNGFFYVSAHILMVAAPVLASQLSGERIAALPVSQDDIPILAVPELNSAQLLIFLQFLYPIANPTLLDVLDLAEVSKFSSTYEIEFVTQVLDQELKRCVVLQPLFVWVSACLTKSEAWAYTAALGILNSPENEDLALSFYYTSDLNHTGVTAGMYYRLLQFLEKGGRVDASYQLLQPPNHVDDESMDLEMTCLDAAILERAPADVVVASKDVPSALYPAHKAVLQIASSVWAQDLCRLRARSSSQLPTLHLEDAPVVIRTLIRWVYGDCMEEDTVDLETCILVLEAADRYEMSKVKSKAKAELRKIVQLKPLQGYFAAVAHGWDDMATFSAKLTASIDDIYPYALEMENAPPRSYYNLLRYRATARDVMMQVVNGYLATGRTPSLDRSGASSLSSFLPASPAPLSKENASRLPGFSDSNIHLLRPRFGMTFTQEFSLAVAVQLENAIEAALDQLRLDVD</sequence>
<evidence type="ECO:0000256" key="1">
    <source>
        <dbReference type="SAM" id="MobiDB-lite"/>
    </source>
</evidence>
<keyword evidence="4" id="KW-1185">Reference proteome</keyword>
<dbReference type="SUPFAM" id="SSF54695">
    <property type="entry name" value="POZ domain"/>
    <property type="match status" value="1"/>
</dbReference>
<feature type="compositionally biased region" description="Basic residues" evidence="1">
    <location>
        <begin position="1"/>
        <end position="10"/>
    </location>
</feature>
<dbReference type="EMBL" id="RWJN01000249">
    <property type="protein sequence ID" value="TCD64219.1"/>
    <property type="molecule type" value="Genomic_DNA"/>
</dbReference>
<feature type="domain" description="BTB" evidence="2">
    <location>
        <begin position="53"/>
        <end position="159"/>
    </location>
</feature>
<evidence type="ECO:0000313" key="3">
    <source>
        <dbReference type="EMBL" id="TCD64219.1"/>
    </source>
</evidence>
<dbReference type="Gene3D" id="3.30.710.10">
    <property type="entry name" value="Potassium Channel Kv1.1, Chain A"/>
    <property type="match status" value="1"/>
</dbReference>
<feature type="domain" description="BTB" evidence="2">
    <location>
        <begin position="263"/>
        <end position="367"/>
    </location>
</feature>
<dbReference type="InterPro" id="IPR011333">
    <property type="entry name" value="SKP1/BTB/POZ_sf"/>
</dbReference>
<feature type="region of interest" description="Disordered" evidence="1">
    <location>
        <begin position="1"/>
        <end position="31"/>
    </location>
</feature>
<organism evidence="3 4">
    <name type="scientific">Steccherinum ochraceum</name>
    <dbReference type="NCBI Taxonomy" id="92696"/>
    <lineage>
        <taxon>Eukaryota</taxon>
        <taxon>Fungi</taxon>
        <taxon>Dikarya</taxon>
        <taxon>Basidiomycota</taxon>
        <taxon>Agaricomycotina</taxon>
        <taxon>Agaricomycetes</taxon>
        <taxon>Polyporales</taxon>
        <taxon>Steccherinaceae</taxon>
        <taxon>Steccherinum</taxon>
    </lineage>
</organism>
<dbReference type="AlphaFoldDB" id="A0A4R0RHE0"/>
<dbReference type="SMART" id="SM00225">
    <property type="entry name" value="BTB"/>
    <property type="match status" value="2"/>
</dbReference>